<accession>A0AAV3YFR4</accession>
<evidence type="ECO:0000313" key="1">
    <source>
        <dbReference type="EMBL" id="GFN81324.1"/>
    </source>
</evidence>
<dbReference type="Proteomes" id="UP000735302">
    <property type="component" value="Unassembled WGS sequence"/>
</dbReference>
<keyword evidence="2" id="KW-1185">Reference proteome</keyword>
<protein>
    <submittedName>
        <fullName evidence="1">Uncharacterized protein</fullName>
    </submittedName>
</protein>
<comment type="caution">
    <text evidence="1">The sequence shown here is derived from an EMBL/GenBank/DDBJ whole genome shotgun (WGS) entry which is preliminary data.</text>
</comment>
<evidence type="ECO:0000313" key="2">
    <source>
        <dbReference type="Proteomes" id="UP000735302"/>
    </source>
</evidence>
<proteinExistence type="predicted"/>
<sequence length="121" mass="13953">MAKLPDSKQECHGIPHLQEKFSSFFPAIAPPKKHLLFFESHGPCNPQTASEVAQTKRNMDIWQTSCPYRKRSSSRRESTVLTSYHALQRSDDGAPRTIIRLMPLFYENSHSIALIKIPWTW</sequence>
<dbReference type="EMBL" id="BLXT01000921">
    <property type="protein sequence ID" value="GFN81324.1"/>
    <property type="molecule type" value="Genomic_DNA"/>
</dbReference>
<dbReference type="AlphaFoldDB" id="A0AAV3YFR4"/>
<gene>
    <name evidence="1" type="ORF">PoB_000783000</name>
</gene>
<reference evidence="1 2" key="1">
    <citation type="journal article" date="2021" name="Elife">
        <title>Chloroplast acquisition without the gene transfer in kleptoplastic sea slugs, Plakobranchus ocellatus.</title>
        <authorList>
            <person name="Maeda T."/>
            <person name="Takahashi S."/>
            <person name="Yoshida T."/>
            <person name="Shimamura S."/>
            <person name="Takaki Y."/>
            <person name="Nagai Y."/>
            <person name="Toyoda A."/>
            <person name="Suzuki Y."/>
            <person name="Arimoto A."/>
            <person name="Ishii H."/>
            <person name="Satoh N."/>
            <person name="Nishiyama T."/>
            <person name="Hasebe M."/>
            <person name="Maruyama T."/>
            <person name="Minagawa J."/>
            <person name="Obokata J."/>
            <person name="Shigenobu S."/>
        </authorList>
    </citation>
    <scope>NUCLEOTIDE SEQUENCE [LARGE SCALE GENOMIC DNA]</scope>
</reference>
<organism evidence="1 2">
    <name type="scientific">Plakobranchus ocellatus</name>
    <dbReference type="NCBI Taxonomy" id="259542"/>
    <lineage>
        <taxon>Eukaryota</taxon>
        <taxon>Metazoa</taxon>
        <taxon>Spiralia</taxon>
        <taxon>Lophotrochozoa</taxon>
        <taxon>Mollusca</taxon>
        <taxon>Gastropoda</taxon>
        <taxon>Heterobranchia</taxon>
        <taxon>Euthyneura</taxon>
        <taxon>Panpulmonata</taxon>
        <taxon>Sacoglossa</taxon>
        <taxon>Placobranchoidea</taxon>
        <taxon>Plakobranchidae</taxon>
        <taxon>Plakobranchus</taxon>
    </lineage>
</organism>
<name>A0AAV3YFR4_9GAST</name>